<evidence type="ECO:0000313" key="2">
    <source>
        <dbReference type="Proteomes" id="UP000604825"/>
    </source>
</evidence>
<dbReference type="PANTHER" id="PTHR48156">
    <property type="entry name" value="TRANSMEMBRANE PROTEIN"/>
    <property type="match status" value="1"/>
</dbReference>
<sequence length="141" mass="15467">MVEVEFRVNSKCRSWIGSWRKSKSKDHLYPYPIALVARRTGGVKRGKQGLGGRGGSEIQPNLLWTQFFLPIAGSQGRCLWNCLLGGGWREGARMTMPWGLAACIVDMVWAVLAGWVSTCLVIANEVARGMRSGEIGPFVVG</sequence>
<proteinExistence type="predicted"/>
<organism evidence="1 2">
    <name type="scientific">Miscanthus lutarioriparius</name>
    <dbReference type="NCBI Taxonomy" id="422564"/>
    <lineage>
        <taxon>Eukaryota</taxon>
        <taxon>Viridiplantae</taxon>
        <taxon>Streptophyta</taxon>
        <taxon>Embryophyta</taxon>
        <taxon>Tracheophyta</taxon>
        <taxon>Spermatophyta</taxon>
        <taxon>Magnoliopsida</taxon>
        <taxon>Liliopsida</taxon>
        <taxon>Poales</taxon>
        <taxon>Poaceae</taxon>
        <taxon>PACMAD clade</taxon>
        <taxon>Panicoideae</taxon>
        <taxon>Andropogonodae</taxon>
        <taxon>Andropogoneae</taxon>
        <taxon>Saccharinae</taxon>
        <taxon>Miscanthus</taxon>
    </lineage>
</organism>
<reference evidence="1" key="1">
    <citation type="submission" date="2020-10" db="EMBL/GenBank/DDBJ databases">
        <authorList>
            <person name="Han B."/>
            <person name="Lu T."/>
            <person name="Zhao Q."/>
            <person name="Huang X."/>
            <person name="Zhao Y."/>
        </authorList>
    </citation>
    <scope>NUCLEOTIDE SEQUENCE</scope>
</reference>
<dbReference type="OrthoDB" id="603217at2759"/>
<keyword evidence="2" id="KW-1185">Reference proteome</keyword>
<accession>A0A811N0W3</accession>
<dbReference type="AlphaFoldDB" id="A0A811N0W3"/>
<protein>
    <submittedName>
        <fullName evidence="1">Uncharacterized protein</fullName>
    </submittedName>
</protein>
<dbReference type="Proteomes" id="UP000604825">
    <property type="component" value="Unassembled WGS sequence"/>
</dbReference>
<name>A0A811N0W3_9POAL</name>
<evidence type="ECO:0000313" key="1">
    <source>
        <dbReference type="EMBL" id="CAD6217525.1"/>
    </source>
</evidence>
<gene>
    <name evidence="1" type="ORF">NCGR_LOCUS11507</name>
</gene>
<dbReference type="PANTHER" id="PTHR48156:SF1">
    <property type="entry name" value="TRANSMEMBRANE PROTEIN"/>
    <property type="match status" value="1"/>
</dbReference>
<comment type="caution">
    <text evidence="1">The sequence shown here is derived from an EMBL/GenBank/DDBJ whole genome shotgun (WGS) entry which is preliminary data.</text>
</comment>
<dbReference type="EMBL" id="CAJGYO010000003">
    <property type="protein sequence ID" value="CAD6217525.1"/>
    <property type="molecule type" value="Genomic_DNA"/>
</dbReference>